<dbReference type="Pfam" id="PF06196">
    <property type="entry name" value="DUF997"/>
    <property type="match status" value="1"/>
</dbReference>
<dbReference type="EMBL" id="QJPJ01000013">
    <property type="protein sequence ID" value="PXZ38601.1"/>
    <property type="molecule type" value="Genomic_DNA"/>
</dbReference>
<keyword evidence="11" id="KW-1185">Reference proteome</keyword>
<dbReference type="Proteomes" id="UP000247594">
    <property type="component" value="Unassembled WGS sequence"/>
</dbReference>
<dbReference type="Proteomes" id="UP000254465">
    <property type="component" value="Unassembled WGS sequence"/>
</dbReference>
<dbReference type="STRING" id="728.VY92_03130"/>
<protein>
    <submittedName>
        <fullName evidence="4">DUF997 family protein</fullName>
    </submittedName>
    <submittedName>
        <fullName evidence="5 6">Membrane protein</fullName>
    </submittedName>
</protein>
<evidence type="ECO:0000313" key="11">
    <source>
        <dbReference type="Proteomes" id="UP001347884"/>
    </source>
</evidence>
<evidence type="ECO:0000313" key="6">
    <source>
        <dbReference type="EMBL" id="SUU96721.1"/>
    </source>
</evidence>
<dbReference type="RefSeq" id="WP_017806628.1">
    <property type="nucleotide sequence ID" value="NZ_CP034110.1"/>
</dbReference>
<dbReference type="GeneID" id="66256962"/>
<dbReference type="eggNOG" id="COG3924">
    <property type="taxonomic scope" value="Bacteria"/>
</dbReference>
<evidence type="ECO:0000313" key="9">
    <source>
        <dbReference type="Proteomes" id="UP000254620"/>
    </source>
</evidence>
<gene>
    <name evidence="3" type="ORF">DM482_08500</name>
    <name evidence="4" type="ORF">EIG79_11960</name>
    <name evidence="2" type="ORF">M5S13_07150</name>
    <name evidence="6" type="ORF">NCTC10926_00064</name>
    <name evidence="5" type="ORF">NCTC11296_00580</name>
</gene>
<dbReference type="Proteomes" id="UP000294229">
    <property type="component" value="Unassembled WGS sequence"/>
</dbReference>
<dbReference type="KEGG" id="apag:EIA51_11075"/>
<dbReference type="EMBL" id="JAMDKF010000013">
    <property type="protein sequence ID" value="MEE6041659.1"/>
    <property type="molecule type" value="Genomic_DNA"/>
</dbReference>
<organism evidence="4 10">
    <name type="scientific">Avibacterium paragallinarum</name>
    <name type="common">Haemophilus gallinarum</name>
    <dbReference type="NCBI Taxonomy" id="728"/>
    <lineage>
        <taxon>Bacteria</taxon>
        <taxon>Pseudomonadati</taxon>
        <taxon>Pseudomonadota</taxon>
        <taxon>Gammaproteobacteria</taxon>
        <taxon>Pasteurellales</taxon>
        <taxon>Pasteurellaceae</taxon>
        <taxon>Avibacterium</taxon>
    </lineage>
</organism>
<reference evidence="2" key="5">
    <citation type="submission" date="2022-05" db="EMBL/GenBank/DDBJ databases">
        <authorList>
            <person name="Chen Y."/>
            <person name="Zhu J."/>
            <person name="Zhu K."/>
        </authorList>
    </citation>
    <scope>NUCLEOTIDE SEQUENCE</scope>
    <source>
        <strain evidence="2">AV25</strain>
    </source>
</reference>
<sequence>MQKNSRYRQAAKEARWAFGLTLLYVLGWCLCAYLPKGTAGPLGFPLWFELACIYLPVLFIVVAYWVVKIIYQNMDLENKDVEQ</sequence>
<accession>A0A0F5ETY9</accession>
<evidence type="ECO:0000313" key="7">
    <source>
        <dbReference type="Proteomes" id="UP000247594"/>
    </source>
</evidence>
<evidence type="ECO:0000313" key="4">
    <source>
        <dbReference type="EMBL" id="RZN54127.1"/>
    </source>
</evidence>
<reference evidence="4 10" key="3">
    <citation type="submission" date="2018-11" db="EMBL/GenBank/DDBJ databases">
        <title>Sequencing Av. paragallinarum serogroups.</title>
        <authorList>
            <person name="Hellmuth J.E."/>
            <person name="Boucher C.E."/>
            <person name="Cason E.D."/>
        </authorList>
    </citation>
    <scope>NUCLEOTIDE SEQUENCE [LARGE SCALE GENOMIC DNA]</scope>
    <source>
        <strain evidence="4 10">SA-3</strain>
    </source>
</reference>
<keyword evidence="1" id="KW-1133">Transmembrane helix</keyword>
<dbReference type="EMBL" id="RQXS01000108">
    <property type="protein sequence ID" value="RZN54127.1"/>
    <property type="molecule type" value="Genomic_DNA"/>
</dbReference>
<dbReference type="EMBL" id="UFSW01000001">
    <property type="protein sequence ID" value="SUU96721.1"/>
    <property type="molecule type" value="Genomic_DNA"/>
</dbReference>
<dbReference type="PANTHER" id="PTHR39174">
    <property type="entry name" value="INNER MEMBRANE PROTEIN-RELATED"/>
    <property type="match status" value="1"/>
</dbReference>
<reference evidence="3 7" key="1">
    <citation type="submission" date="2018-06" db="EMBL/GenBank/DDBJ databases">
        <authorList>
            <person name="Teymurazov M."/>
            <person name="Kislichkina A."/>
            <person name="Abaymova A."/>
            <person name="Mukhina T."/>
            <person name="Mayskaya N."/>
            <person name="Svetoch E."/>
            <person name="Bogun A."/>
        </authorList>
    </citation>
    <scope>NUCLEOTIDE SEQUENCE [LARGE SCALE GENOMIC DNA]</scope>
    <source>
        <strain evidence="3 7">SCPM-O-B-8406</strain>
    </source>
</reference>
<name>A0A0F5ETY9_AVIPA</name>
<dbReference type="PANTHER" id="PTHR39174:SF1">
    <property type="entry name" value="INNER MEMBRANE PROTEIN"/>
    <property type="match status" value="1"/>
</dbReference>
<feature type="transmembrane region" description="Helical" evidence="1">
    <location>
        <begin position="16"/>
        <end position="35"/>
    </location>
</feature>
<reference evidence="2 11" key="4">
    <citation type="journal article" date="2022" name="Front. Microbiol.">
        <title>Commensal bacteria contribute to the growth of multidrug-resistant Avibacterium paragallinarum in chickens.</title>
        <authorList>
            <person name="Zhu J."/>
            <person name="Chen Y."/>
            <person name="Wu Y."/>
            <person name="Wang Y."/>
            <person name="Zhu K."/>
        </authorList>
    </citation>
    <scope>NUCLEOTIDE SEQUENCE [LARGE SCALE GENOMIC DNA]</scope>
    <source>
        <strain evidence="2 11">AV25</strain>
    </source>
</reference>
<dbReference type="InterPro" id="IPR010398">
    <property type="entry name" value="DUF997"/>
</dbReference>
<dbReference type="EMBL" id="UGHK01000001">
    <property type="protein sequence ID" value="STO70674.1"/>
    <property type="molecule type" value="Genomic_DNA"/>
</dbReference>
<evidence type="ECO:0000313" key="2">
    <source>
        <dbReference type="EMBL" id="MEE6041659.1"/>
    </source>
</evidence>
<dbReference type="Proteomes" id="UP000254620">
    <property type="component" value="Unassembled WGS sequence"/>
</dbReference>
<evidence type="ECO:0000313" key="5">
    <source>
        <dbReference type="EMBL" id="STO70674.1"/>
    </source>
</evidence>
<evidence type="ECO:0000313" key="3">
    <source>
        <dbReference type="EMBL" id="PXZ38601.1"/>
    </source>
</evidence>
<dbReference type="OrthoDB" id="7062456at2"/>
<evidence type="ECO:0000256" key="1">
    <source>
        <dbReference type="SAM" id="Phobius"/>
    </source>
</evidence>
<feature type="transmembrane region" description="Helical" evidence="1">
    <location>
        <begin position="47"/>
        <end position="67"/>
    </location>
</feature>
<proteinExistence type="predicted"/>
<evidence type="ECO:0000313" key="10">
    <source>
        <dbReference type="Proteomes" id="UP000294229"/>
    </source>
</evidence>
<dbReference type="AlphaFoldDB" id="A0A0F5ETY9"/>
<keyword evidence="1" id="KW-0812">Transmembrane</keyword>
<evidence type="ECO:0000313" key="8">
    <source>
        <dbReference type="Proteomes" id="UP000254465"/>
    </source>
</evidence>
<reference evidence="8 9" key="2">
    <citation type="submission" date="2018-06" db="EMBL/GenBank/DDBJ databases">
        <authorList>
            <consortium name="Pathogen Informatics"/>
            <person name="Doyle S."/>
        </authorList>
    </citation>
    <scope>NUCLEOTIDE SEQUENCE [LARGE SCALE GENOMIC DNA]</scope>
    <source>
        <strain evidence="6 9">NCTC10926</strain>
        <strain evidence="5 8">NCTC11296</strain>
    </source>
</reference>
<dbReference type="Proteomes" id="UP001347884">
    <property type="component" value="Unassembled WGS sequence"/>
</dbReference>
<keyword evidence="1" id="KW-0472">Membrane</keyword>